<evidence type="ECO:0000313" key="1">
    <source>
        <dbReference type="EMBL" id="SEQ02574.1"/>
    </source>
</evidence>
<name>A0A1H9CN32_9GAMM</name>
<protein>
    <submittedName>
        <fullName evidence="1">Uncharacterized protein</fullName>
    </submittedName>
</protein>
<sequence>MSRIRLLGSVFLLFTLVGCGDYTSNKVVSYSLPKEGIKKLILVSRMNFICGYLGKYHAEYSTSSYYHHFLDNGDFLIKTLLASKIDGNDLDKRQTEFIKSIKPGMASALRDDLSNIDNSIEIETMINTWLNTLNNRTSNCQDVTTYTRLIIDRLIEEKIVF</sequence>
<dbReference type="PROSITE" id="PS51257">
    <property type="entry name" value="PROKAR_LIPOPROTEIN"/>
    <property type="match status" value="1"/>
</dbReference>
<dbReference type="Proteomes" id="UP000198749">
    <property type="component" value="Unassembled WGS sequence"/>
</dbReference>
<reference evidence="2" key="1">
    <citation type="submission" date="2016-10" db="EMBL/GenBank/DDBJ databases">
        <authorList>
            <person name="Varghese N."/>
            <person name="Submissions S."/>
        </authorList>
    </citation>
    <scope>NUCLEOTIDE SEQUENCE [LARGE SCALE GENOMIC DNA]</scope>
    <source>
        <strain evidence="2">DSM 18887</strain>
    </source>
</reference>
<organism evidence="1 2">
    <name type="scientific">Amphritea atlantica</name>
    <dbReference type="NCBI Taxonomy" id="355243"/>
    <lineage>
        <taxon>Bacteria</taxon>
        <taxon>Pseudomonadati</taxon>
        <taxon>Pseudomonadota</taxon>
        <taxon>Gammaproteobacteria</taxon>
        <taxon>Oceanospirillales</taxon>
        <taxon>Oceanospirillaceae</taxon>
        <taxon>Amphritea</taxon>
    </lineage>
</organism>
<dbReference type="AlphaFoldDB" id="A0A1H9CN32"/>
<dbReference type="RefSeq" id="WP_091352423.1">
    <property type="nucleotide sequence ID" value="NZ_AP025284.1"/>
</dbReference>
<keyword evidence="2" id="KW-1185">Reference proteome</keyword>
<proteinExistence type="predicted"/>
<accession>A0A1H9CN32</accession>
<gene>
    <name evidence="1" type="ORF">SAMN03080615_00069</name>
</gene>
<dbReference type="EMBL" id="FOGB01000001">
    <property type="protein sequence ID" value="SEQ02574.1"/>
    <property type="molecule type" value="Genomic_DNA"/>
</dbReference>
<evidence type="ECO:0000313" key="2">
    <source>
        <dbReference type="Proteomes" id="UP000198749"/>
    </source>
</evidence>